<feature type="compositionally biased region" description="Polar residues" evidence="1">
    <location>
        <begin position="144"/>
        <end position="161"/>
    </location>
</feature>
<organism evidence="2">
    <name type="scientific">Arion vulgaris</name>
    <dbReference type="NCBI Taxonomy" id="1028688"/>
    <lineage>
        <taxon>Eukaryota</taxon>
        <taxon>Metazoa</taxon>
        <taxon>Spiralia</taxon>
        <taxon>Lophotrochozoa</taxon>
        <taxon>Mollusca</taxon>
        <taxon>Gastropoda</taxon>
        <taxon>Heterobranchia</taxon>
        <taxon>Euthyneura</taxon>
        <taxon>Panpulmonata</taxon>
        <taxon>Eupulmonata</taxon>
        <taxon>Stylommatophora</taxon>
        <taxon>Helicina</taxon>
        <taxon>Arionoidea</taxon>
        <taxon>Arionidae</taxon>
        <taxon>Arion</taxon>
    </lineage>
</organism>
<proteinExistence type="predicted"/>
<feature type="compositionally biased region" description="Low complexity" evidence="1">
    <location>
        <begin position="115"/>
        <end position="136"/>
    </location>
</feature>
<evidence type="ECO:0000313" key="2">
    <source>
        <dbReference type="EMBL" id="CEK93808.1"/>
    </source>
</evidence>
<dbReference type="EMBL" id="HACG01046943">
    <property type="protein sequence ID" value="CEK93808.1"/>
    <property type="molecule type" value="Transcribed_RNA"/>
</dbReference>
<feature type="compositionally biased region" description="Polar residues" evidence="1">
    <location>
        <begin position="83"/>
        <end position="110"/>
    </location>
</feature>
<gene>
    <name evidence="2" type="primary">ORF197373</name>
</gene>
<sequence>MTEFYNGRDNRRPSRPFCARCGNLVDDSRVIPSRTSWAEKGRGLSLEIDGKEGRQVSRRHSSGNLRIDNQRKSPMHCYIIPLTNETNGTSTPTSTYRESFGSPSGSQQNSRHARSTPTSPVSTLSPWSSTSSSSPTPFFPRRQSMFSTDVQSLLSRVPSTPRNKEASFERHSTTYRDHFTWIS</sequence>
<feature type="region of interest" description="Disordered" evidence="1">
    <location>
        <begin position="51"/>
        <end position="170"/>
    </location>
</feature>
<reference evidence="2" key="1">
    <citation type="submission" date="2014-12" db="EMBL/GenBank/DDBJ databases">
        <title>Insight into the proteome of Arion vulgaris.</title>
        <authorList>
            <person name="Aradska J."/>
            <person name="Bulat T."/>
            <person name="Smidak R."/>
            <person name="Sarate P."/>
            <person name="Gangsoo J."/>
            <person name="Sialana F."/>
            <person name="Bilban M."/>
            <person name="Lubec G."/>
        </authorList>
    </citation>
    <scope>NUCLEOTIDE SEQUENCE</scope>
    <source>
        <tissue evidence="2">Skin</tissue>
    </source>
</reference>
<protein>
    <submittedName>
        <fullName evidence="2">Uncharacterized protein</fullName>
    </submittedName>
</protein>
<dbReference type="AlphaFoldDB" id="A0A0B7BLI5"/>
<evidence type="ECO:0000256" key="1">
    <source>
        <dbReference type="SAM" id="MobiDB-lite"/>
    </source>
</evidence>
<name>A0A0B7BLI5_9EUPU</name>
<accession>A0A0B7BLI5</accession>